<dbReference type="RefSeq" id="WP_219000982.1">
    <property type="nucleotide sequence ID" value="NZ_CP079194.1"/>
</dbReference>
<sequence>MKPEVLALARLGRAKDTTFSVEPDAAVRKKIAEDLSLLGLRKLRLEGVLQPSGKNDWHLKATLGATAVQECVVTLEPVTTRIDTEVERRYLADMPEPTEEDFEIPEDDTPEPLPQQLNLHDLMSEALALALPDYPRAEGVELGEAVFAAPGVAPMTDQDAKPLAGLAALRDKLSSADEDPEKEG</sequence>
<dbReference type="Proteomes" id="UP000825009">
    <property type="component" value="Chromosome"/>
</dbReference>
<dbReference type="AlphaFoldDB" id="A0A8F6TTR1"/>
<accession>A0A8F6TTR1</accession>
<organism evidence="1 2">
    <name type="scientific">Gymnodinialimonas ceratoperidinii</name>
    <dbReference type="NCBI Taxonomy" id="2856823"/>
    <lineage>
        <taxon>Bacteria</taxon>
        <taxon>Pseudomonadati</taxon>
        <taxon>Pseudomonadota</taxon>
        <taxon>Alphaproteobacteria</taxon>
        <taxon>Rhodobacterales</taxon>
        <taxon>Paracoccaceae</taxon>
        <taxon>Gymnodinialimonas</taxon>
    </lineage>
</organism>
<reference evidence="1 2" key="1">
    <citation type="submission" date="2021-07" db="EMBL/GenBank/DDBJ databases">
        <title>A novel Jannaschia species isolated from marine dinoflagellate Ceratoperidinium margalefii.</title>
        <authorList>
            <person name="Jiang Y."/>
            <person name="Li Z."/>
        </authorList>
    </citation>
    <scope>NUCLEOTIDE SEQUENCE [LARGE SCALE GENOMIC DNA]</scope>
    <source>
        <strain evidence="1 2">J12C1-MA-4</strain>
    </source>
</reference>
<dbReference type="KEGG" id="gce:KYE46_12685"/>
<keyword evidence="2" id="KW-1185">Reference proteome</keyword>
<dbReference type="EMBL" id="CP079194">
    <property type="protein sequence ID" value="QXT38786.1"/>
    <property type="molecule type" value="Genomic_DNA"/>
</dbReference>
<name>A0A8F6TTR1_9RHOB</name>
<protein>
    <submittedName>
        <fullName evidence="1">DUF177 domain-containing protein</fullName>
    </submittedName>
</protein>
<dbReference type="InterPro" id="IPR003772">
    <property type="entry name" value="YceD"/>
</dbReference>
<gene>
    <name evidence="1" type="ORF">KYE46_12685</name>
</gene>
<dbReference type="Pfam" id="PF02620">
    <property type="entry name" value="YceD"/>
    <property type="match status" value="1"/>
</dbReference>
<proteinExistence type="predicted"/>
<evidence type="ECO:0000313" key="1">
    <source>
        <dbReference type="EMBL" id="QXT38786.1"/>
    </source>
</evidence>
<evidence type="ECO:0000313" key="2">
    <source>
        <dbReference type="Proteomes" id="UP000825009"/>
    </source>
</evidence>